<feature type="compositionally biased region" description="Basic residues" evidence="5">
    <location>
        <begin position="41"/>
        <end position="52"/>
    </location>
</feature>
<gene>
    <name evidence="8" type="primary">MCOLN1</name>
</gene>
<evidence type="ECO:0000313" key="9">
    <source>
        <dbReference type="Proteomes" id="UP000016666"/>
    </source>
</evidence>
<keyword evidence="2 6" id="KW-0812">Transmembrane</keyword>
<keyword evidence="9" id="KW-1185">Reference proteome</keyword>
<dbReference type="AlphaFoldDB" id="A0A493TM56"/>
<accession>A0A493TM56</accession>
<feature type="domain" description="Polycystin cation channel PKD1/PKD2" evidence="7">
    <location>
        <begin position="214"/>
        <end position="279"/>
    </location>
</feature>
<feature type="transmembrane region" description="Helical" evidence="6">
    <location>
        <begin position="127"/>
        <end position="149"/>
    </location>
</feature>
<comment type="subcellular location">
    <subcellularLocation>
        <location evidence="1">Membrane</location>
        <topology evidence="1">Multi-pass membrane protein</topology>
    </subcellularLocation>
</comment>
<dbReference type="GO" id="GO:0005886">
    <property type="term" value="C:plasma membrane"/>
    <property type="evidence" value="ECO:0007669"/>
    <property type="project" value="TreeGrafter"/>
</dbReference>
<evidence type="ECO:0000256" key="4">
    <source>
        <dbReference type="ARBA" id="ARBA00023136"/>
    </source>
</evidence>
<keyword evidence="4 6" id="KW-0472">Membrane</keyword>
<feature type="compositionally biased region" description="Basic and acidic residues" evidence="5">
    <location>
        <begin position="100"/>
        <end position="110"/>
    </location>
</feature>
<name>A0A493TM56_ANAPP</name>
<evidence type="ECO:0000313" key="8">
    <source>
        <dbReference type="Ensembl" id="ENSAPLP00000026961.1"/>
    </source>
</evidence>
<dbReference type="Pfam" id="PF08016">
    <property type="entry name" value="PKD_channel"/>
    <property type="match status" value="1"/>
</dbReference>
<feature type="region of interest" description="Disordered" evidence="5">
    <location>
        <begin position="1"/>
        <end position="112"/>
    </location>
</feature>
<reference evidence="9" key="1">
    <citation type="submission" date="2017-10" db="EMBL/GenBank/DDBJ databases">
        <title>A new Pekin duck reference genome.</title>
        <authorList>
            <person name="Hou Z.-C."/>
            <person name="Zhou Z.-K."/>
            <person name="Zhu F."/>
            <person name="Hou S.-S."/>
        </authorList>
    </citation>
    <scope>NUCLEOTIDE SEQUENCE [LARGE SCALE GENOMIC DNA]</scope>
</reference>
<feature type="transmembrane region" description="Helical" evidence="6">
    <location>
        <begin position="253"/>
        <end position="275"/>
    </location>
</feature>
<evidence type="ECO:0000256" key="1">
    <source>
        <dbReference type="ARBA" id="ARBA00004141"/>
    </source>
</evidence>
<evidence type="ECO:0000256" key="6">
    <source>
        <dbReference type="SAM" id="Phobius"/>
    </source>
</evidence>
<keyword evidence="3 6" id="KW-1133">Transmembrane helix</keyword>
<feature type="compositionally biased region" description="Low complexity" evidence="5">
    <location>
        <begin position="61"/>
        <end position="77"/>
    </location>
</feature>
<dbReference type="Proteomes" id="UP000016666">
    <property type="component" value="Unassembled WGS sequence"/>
</dbReference>
<evidence type="ECO:0000256" key="3">
    <source>
        <dbReference type="ARBA" id="ARBA00022989"/>
    </source>
</evidence>
<evidence type="ECO:0000256" key="5">
    <source>
        <dbReference type="SAM" id="MobiDB-lite"/>
    </source>
</evidence>
<reference evidence="8" key="3">
    <citation type="submission" date="2025-09" db="UniProtKB">
        <authorList>
            <consortium name="Ensembl"/>
        </authorList>
    </citation>
    <scope>IDENTIFICATION</scope>
</reference>
<protein>
    <submittedName>
        <fullName evidence="8">Mucolipin TRP cation channel 1</fullName>
    </submittedName>
</protein>
<sequence>ASPSPVPGHPQRDHRPLRLRARGERGQPVGPHAVPAVLPQRAHRPRQRHLQHRPQDRHRLPGSGPRGHAPAAPGAGPQLQELHPQIPQAHQRHHPVQAEGHQHPDHHQQRDPGLLHLHHHRDNSFRLFFDVVVILVCSLSFILCARSIIRGLLLQHEFSRFFRRRYGQSVCLSDRMEFLNGWYILLVISDVLTVLGTIMKIGIESKNFAGYDVCSILLGTSTLLVWVGVIRYLTFFQKYNILIVTLRVALPNVIRFCCCVAVIYLGYCFCGWIVLGPYHVKVLLQAAPRWARVGFPRPWGRFPALIPTEQGVGLGETRHLLEQQRWGVELRGCGFIWRFQADSRRDGG</sequence>
<dbReference type="InterPro" id="IPR013122">
    <property type="entry name" value="PKD1_2_channel"/>
</dbReference>
<dbReference type="GO" id="GO:0072345">
    <property type="term" value="F:NAADP-sensitive calcium-release channel activity"/>
    <property type="evidence" value="ECO:0007669"/>
    <property type="project" value="TreeGrafter"/>
</dbReference>
<evidence type="ECO:0000256" key="2">
    <source>
        <dbReference type="ARBA" id="ARBA00022692"/>
    </source>
</evidence>
<dbReference type="GO" id="GO:0005765">
    <property type="term" value="C:lysosomal membrane"/>
    <property type="evidence" value="ECO:0007669"/>
    <property type="project" value="TreeGrafter"/>
</dbReference>
<dbReference type="GeneTree" id="ENSGT00950000183036"/>
<feature type="transmembrane region" description="Helical" evidence="6">
    <location>
        <begin position="182"/>
        <end position="201"/>
    </location>
</feature>
<evidence type="ECO:0000259" key="7">
    <source>
        <dbReference type="Pfam" id="PF08016"/>
    </source>
</evidence>
<dbReference type="PANTHER" id="PTHR12127:SF6">
    <property type="entry name" value="MUCOLIPIN-1"/>
    <property type="match status" value="1"/>
</dbReference>
<feature type="transmembrane region" description="Helical" evidence="6">
    <location>
        <begin position="213"/>
        <end position="233"/>
    </location>
</feature>
<dbReference type="Ensembl" id="ENSAPLT00000018209.1">
    <property type="protein sequence ID" value="ENSAPLP00000026961.1"/>
    <property type="gene ID" value="ENSAPLG00000012338.2"/>
</dbReference>
<proteinExistence type="predicted"/>
<reference evidence="8" key="2">
    <citation type="submission" date="2025-08" db="UniProtKB">
        <authorList>
            <consortium name="Ensembl"/>
        </authorList>
    </citation>
    <scope>IDENTIFICATION</scope>
</reference>
<feature type="compositionally biased region" description="Basic and acidic residues" evidence="5">
    <location>
        <begin position="10"/>
        <end position="25"/>
    </location>
</feature>
<dbReference type="PANTHER" id="PTHR12127">
    <property type="entry name" value="MUCOLIPIN"/>
    <property type="match status" value="1"/>
</dbReference>
<organism evidence="8 9">
    <name type="scientific">Anas platyrhynchos platyrhynchos</name>
    <name type="common">Northern mallard</name>
    <dbReference type="NCBI Taxonomy" id="8840"/>
    <lineage>
        <taxon>Eukaryota</taxon>
        <taxon>Metazoa</taxon>
        <taxon>Chordata</taxon>
        <taxon>Craniata</taxon>
        <taxon>Vertebrata</taxon>
        <taxon>Euteleostomi</taxon>
        <taxon>Archelosauria</taxon>
        <taxon>Archosauria</taxon>
        <taxon>Dinosauria</taxon>
        <taxon>Saurischia</taxon>
        <taxon>Theropoda</taxon>
        <taxon>Coelurosauria</taxon>
        <taxon>Aves</taxon>
        <taxon>Neognathae</taxon>
        <taxon>Galloanserae</taxon>
        <taxon>Anseriformes</taxon>
        <taxon>Anatidae</taxon>
        <taxon>Anatinae</taxon>
        <taxon>Anas</taxon>
    </lineage>
</organism>
<dbReference type="InterPro" id="IPR039031">
    <property type="entry name" value="Mucolipin"/>
</dbReference>